<dbReference type="GO" id="GO:0004123">
    <property type="term" value="F:cystathionine gamma-lyase activity"/>
    <property type="evidence" value="ECO:0007669"/>
    <property type="project" value="TreeGrafter"/>
</dbReference>
<accession>A0A2C9CS12</accession>
<dbReference type="PANTHER" id="PTHR11808">
    <property type="entry name" value="TRANS-SULFURATION ENZYME FAMILY MEMBER"/>
    <property type="match status" value="1"/>
</dbReference>
<keyword evidence="7" id="KW-1185">Reference proteome</keyword>
<evidence type="ECO:0000256" key="3">
    <source>
        <dbReference type="ARBA" id="ARBA00022898"/>
    </source>
</evidence>
<organism evidence="6 7">
    <name type="scientific">Pontivivens marinum</name>
    <dbReference type="NCBI Taxonomy" id="1690039"/>
    <lineage>
        <taxon>Bacteria</taxon>
        <taxon>Pseudomonadati</taxon>
        <taxon>Pseudomonadota</taxon>
        <taxon>Alphaproteobacteria</taxon>
        <taxon>Rhodobacterales</taxon>
        <taxon>Paracoccaceae</taxon>
        <taxon>Pontivivens</taxon>
    </lineage>
</organism>
<evidence type="ECO:0000256" key="1">
    <source>
        <dbReference type="ARBA" id="ARBA00001933"/>
    </source>
</evidence>
<dbReference type="EMBL" id="OCTN01000002">
    <property type="protein sequence ID" value="SOH93945.1"/>
    <property type="molecule type" value="Genomic_DNA"/>
</dbReference>
<dbReference type="Gene3D" id="3.90.1150.10">
    <property type="entry name" value="Aspartate Aminotransferase, domain 1"/>
    <property type="match status" value="1"/>
</dbReference>
<proteinExistence type="inferred from homology"/>
<evidence type="ECO:0000313" key="7">
    <source>
        <dbReference type="Proteomes" id="UP000220034"/>
    </source>
</evidence>
<dbReference type="SUPFAM" id="SSF53383">
    <property type="entry name" value="PLP-dependent transferases"/>
    <property type="match status" value="1"/>
</dbReference>
<evidence type="ECO:0000256" key="2">
    <source>
        <dbReference type="ARBA" id="ARBA00009077"/>
    </source>
</evidence>
<dbReference type="PIRSF" id="PIRSF001434">
    <property type="entry name" value="CGS"/>
    <property type="match status" value="1"/>
</dbReference>
<dbReference type="InterPro" id="IPR000277">
    <property type="entry name" value="Cys/Met-Metab_PyrdxlP-dep_enz"/>
</dbReference>
<reference evidence="7" key="1">
    <citation type="submission" date="2017-09" db="EMBL/GenBank/DDBJ databases">
        <authorList>
            <person name="Varghese N."/>
            <person name="Submissions S."/>
        </authorList>
    </citation>
    <scope>NUCLEOTIDE SEQUENCE [LARGE SCALE GENOMIC DNA]</scope>
    <source>
        <strain evidence="7">C7</strain>
    </source>
</reference>
<evidence type="ECO:0000313" key="6">
    <source>
        <dbReference type="EMBL" id="SOH93945.1"/>
    </source>
</evidence>
<dbReference type="PROSITE" id="PS00868">
    <property type="entry name" value="CYS_MET_METAB_PP"/>
    <property type="match status" value="1"/>
</dbReference>
<dbReference type="GO" id="GO:0019346">
    <property type="term" value="P:transsulfuration"/>
    <property type="evidence" value="ECO:0007669"/>
    <property type="project" value="InterPro"/>
</dbReference>
<dbReference type="OrthoDB" id="9805807at2"/>
<dbReference type="PANTHER" id="PTHR11808:SF15">
    <property type="entry name" value="CYSTATHIONINE GAMMA-LYASE"/>
    <property type="match status" value="1"/>
</dbReference>
<comment type="cofactor">
    <cofactor evidence="1 5">
        <name>pyridoxal 5'-phosphate</name>
        <dbReference type="ChEBI" id="CHEBI:597326"/>
    </cofactor>
</comment>
<dbReference type="GO" id="GO:0005737">
    <property type="term" value="C:cytoplasm"/>
    <property type="evidence" value="ECO:0007669"/>
    <property type="project" value="TreeGrafter"/>
</dbReference>
<dbReference type="InterPro" id="IPR054542">
    <property type="entry name" value="Cys_met_metab_PP"/>
</dbReference>
<evidence type="ECO:0000256" key="4">
    <source>
        <dbReference type="PIRSR" id="PIRSR001434-2"/>
    </source>
</evidence>
<gene>
    <name evidence="6" type="ORF">SAMN06273572_102624</name>
</gene>
<name>A0A2C9CS12_9RHOB</name>
<dbReference type="Pfam" id="PF01053">
    <property type="entry name" value="Cys_Met_Meta_PP"/>
    <property type="match status" value="1"/>
</dbReference>
<evidence type="ECO:0000256" key="5">
    <source>
        <dbReference type="RuleBase" id="RU362118"/>
    </source>
</evidence>
<dbReference type="InterPro" id="IPR015424">
    <property type="entry name" value="PyrdxlP-dep_Trfase"/>
</dbReference>
<dbReference type="InterPro" id="IPR015422">
    <property type="entry name" value="PyrdxlP-dep_Trfase_small"/>
</dbReference>
<feature type="modified residue" description="N6-(pyridoxal phosphate)lysine" evidence="4">
    <location>
        <position position="204"/>
    </location>
</feature>
<comment type="similarity">
    <text evidence="2 5">Belongs to the trans-sulfuration enzymes family.</text>
</comment>
<dbReference type="GO" id="GO:0019343">
    <property type="term" value="P:cysteine biosynthetic process via cystathionine"/>
    <property type="evidence" value="ECO:0007669"/>
    <property type="project" value="TreeGrafter"/>
</dbReference>
<dbReference type="Gene3D" id="3.40.640.10">
    <property type="entry name" value="Type I PLP-dependent aspartate aminotransferase-like (Major domain)"/>
    <property type="match status" value="1"/>
</dbReference>
<dbReference type="FunFam" id="3.40.640.10:FF:000046">
    <property type="entry name" value="Cystathionine gamma-lyase"/>
    <property type="match status" value="1"/>
</dbReference>
<dbReference type="InterPro" id="IPR015421">
    <property type="entry name" value="PyrdxlP-dep_Trfase_major"/>
</dbReference>
<dbReference type="AlphaFoldDB" id="A0A2C9CS12"/>
<keyword evidence="3 4" id="KW-0663">Pyridoxal phosphate</keyword>
<dbReference type="GO" id="GO:0030170">
    <property type="term" value="F:pyridoxal phosphate binding"/>
    <property type="evidence" value="ECO:0007669"/>
    <property type="project" value="InterPro"/>
</dbReference>
<sequence length="383" mass="40411">MKKPSQLSLSPATRTAQALHFINPVHGAVVPGIEPASTFARDGDYMPIGNAVYARDGGPTVEHAEAILADLDGAASSLLFTSGMSAAVALFETLEAGDHVTCPIVGYHGTIGWLHRLVEKRGVKATFYDATQDGALAAAITPDTKIVWIETPTNPNWDITDIAEAAELAHAAGAKLAVDCTVASPCTTQALELGADIAFHSATKYMNGHSDITGGVLSLSETGPFADELRMIRTLQGTVMAAFEAWLLIRGLRTLHLRFERASESAMAIAKHFENHPKLSAVLFPGLPSHPGHAIAARQMTNGFGGMLSLVALSREAAHHVATHTQVFIPATSLGGVESLIEHRIAVEGPHSVVAPELLRLSIGIESVSDLIADLEQALENAP</sequence>
<dbReference type="Proteomes" id="UP000220034">
    <property type="component" value="Unassembled WGS sequence"/>
</dbReference>
<dbReference type="RefSeq" id="WP_097929486.1">
    <property type="nucleotide sequence ID" value="NZ_OCTN01000002.1"/>
</dbReference>
<protein>
    <submittedName>
        <fullName evidence="6">Cystathionine gamma-synthase</fullName>
    </submittedName>
</protein>